<feature type="region of interest" description="Disordered" evidence="1">
    <location>
        <begin position="203"/>
        <end position="440"/>
    </location>
</feature>
<evidence type="ECO:0000313" key="2">
    <source>
        <dbReference type="EMBL" id="KAK4021779.1"/>
    </source>
</evidence>
<dbReference type="Proteomes" id="UP001234178">
    <property type="component" value="Unassembled WGS sequence"/>
</dbReference>
<feature type="compositionally biased region" description="Low complexity" evidence="1">
    <location>
        <begin position="228"/>
        <end position="242"/>
    </location>
</feature>
<accession>A0ABR0A9P3</accession>
<gene>
    <name evidence="2" type="ORF">OUZ56_003688</name>
</gene>
<comment type="caution">
    <text evidence="2">The sequence shown here is derived from an EMBL/GenBank/DDBJ whole genome shotgun (WGS) entry which is preliminary data.</text>
</comment>
<feature type="compositionally biased region" description="Basic and acidic residues" evidence="1">
    <location>
        <begin position="407"/>
        <end position="428"/>
    </location>
</feature>
<feature type="compositionally biased region" description="Low complexity" evidence="1">
    <location>
        <begin position="333"/>
        <end position="346"/>
    </location>
</feature>
<feature type="compositionally biased region" description="Basic and acidic residues" evidence="1">
    <location>
        <begin position="245"/>
        <end position="257"/>
    </location>
</feature>
<feature type="compositionally biased region" description="Polar residues" evidence="1">
    <location>
        <begin position="395"/>
        <end position="406"/>
    </location>
</feature>
<proteinExistence type="predicted"/>
<keyword evidence="3" id="KW-1185">Reference proteome</keyword>
<feature type="compositionally biased region" description="Polar residues" evidence="1">
    <location>
        <begin position="431"/>
        <end position="440"/>
    </location>
</feature>
<feature type="region of interest" description="Disordered" evidence="1">
    <location>
        <begin position="486"/>
        <end position="513"/>
    </location>
</feature>
<protein>
    <submittedName>
        <fullName evidence="2">Uncharacterized protein</fullName>
    </submittedName>
</protein>
<name>A0ABR0A9P3_9CRUS</name>
<feature type="compositionally biased region" description="Low complexity" evidence="1">
    <location>
        <begin position="312"/>
        <end position="322"/>
    </location>
</feature>
<evidence type="ECO:0000256" key="1">
    <source>
        <dbReference type="SAM" id="MobiDB-lite"/>
    </source>
</evidence>
<sequence length="627" mass="71925">MMEPSELDKDARKGNWTFQKVKDVFPKLSLTEPEEELAVSFVKYKKDNSGVAQRAKKSKDSCLKPCEHYFCCMKEIWQPKYRCRDEEQLKERSSLSLGIRNVKYYRDWSSAELCSEIENAELFSLVFLKAWPSVEDTFYGIFPKMVYIIPMQNSIIGTPDPNFKIPTVTCRDCNREVASFEEMPLAGVNKYECSSSSAFSPAVVSEQSSSPPTSSLCNDQSHSPTQITSPNSYRPSRSPSTSIESFHEARSPTRNDSSRSPTRTRRQYSYRSSRSPSKSIESYYEKRRLWSRSPSRNDSNRFSTRMRRHNSYRSSRSPSKSIESYHEKRRLLSRSPSRNDSSPSPTRIRRQDSYRSSRSPCKNMESYYKKRRLLSRSPSRNDYSRSPSRMRRQNSYRSRQLPLTSSSRHDLSPSQAERKSPSGSDRKRSALSKSKSPSLVTTAARTNVLTLENVMEIKFPSVNEMERYIQENNAQIISRNDCLNMQPTETPHHSAQPVETPHHSAQSVETPQHSAYCAEPPAMLSSPLGKNDAPLCCGDNIFEKVNGKYPSGDEVSEKLNQYLEESKKELEDLFAEPEEEVMDCKKLEFVLGIVMQRIKSLQCLLYLENLERHTILIAPSIAISLIP</sequence>
<dbReference type="EMBL" id="JAOYFB010000036">
    <property type="protein sequence ID" value="KAK4021779.1"/>
    <property type="molecule type" value="Genomic_DNA"/>
</dbReference>
<feature type="compositionally biased region" description="Polar residues" evidence="1">
    <location>
        <begin position="292"/>
        <end position="303"/>
    </location>
</feature>
<reference evidence="2 3" key="1">
    <citation type="journal article" date="2023" name="Nucleic Acids Res.">
        <title>The hologenome of Daphnia magna reveals possible DNA methylation and microbiome-mediated evolution of the host genome.</title>
        <authorList>
            <person name="Chaturvedi A."/>
            <person name="Li X."/>
            <person name="Dhandapani V."/>
            <person name="Marshall H."/>
            <person name="Kissane S."/>
            <person name="Cuenca-Cambronero M."/>
            <person name="Asole G."/>
            <person name="Calvet F."/>
            <person name="Ruiz-Romero M."/>
            <person name="Marangio P."/>
            <person name="Guigo R."/>
            <person name="Rago D."/>
            <person name="Mirbahai L."/>
            <person name="Eastwood N."/>
            <person name="Colbourne J.K."/>
            <person name="Zhou J."/>
            <person name="Mallon E."/>
            <person name="Orsini L."/>
        </authorList>
    </citation>
    <scope>NUCLEOTIDE SEQUENCE [LARGE SCALE GENOMIC DNA]</scope>
    <source>
        <strain evidence="2">LRV0_1</strain>
    </source>
</reference>
<evidence type="ECO:0000313" key="3">
    <source>
        <dbReference type="Proteomes" id="UP001234178"/>
    </source>
</evidence>
<feature type="compositionally biased region" description="Polar residues" evidence="1">
    <location>
        <begin position="503"/>
        <end position="513"/>
    </location>
</feature>
<feature type="compositionally biased region" description="Low complexity" evidence="1">
    <location>
        <begin position="203"/>
        <end position="215"/>
    </location>
</feature>
<feature type="compositionally biased region" description="Polar residues" evidence="1">
    <location>
        <begin position="216"/>
        <end position="227"/>
    </location>
</feature>
<feature type="compositionally biased region" description="Low complexity" evidence="1">
    <location>
        <begin position="269"/>
        <end position="282"/>
    </location>
</feature>
<organism evidence="2 3">
    <name type="scientific">Daphnia magna</name>
    <dbReference type="NCBI Taxonomy" id="35525"/>
    <lineage>
        <taxon>Eukaryota</taxon>
        <taxon>Metazoa</taxon>
        <taxon>Ecdysozoa</taxon>
        <taxon>Arthropoda</taxon>
        <taxon>Crustacea</taxon>
        <taxon>Branchiopoda</taxon>
        <taxon>Diplostraca</taxon>
        <taxon>Cladocera</taxon>
        <taxon>Anomopoda</taxon>
        <taxon>Daphniidae</taxon>
        <taxon>Daphnia</taxon>
    </lineage>
</organism>